<feature type="compositionally biased region" description="Basic and acidic residues" evidence="2">
    <location>
        <begin position="1"/>
        <end position="10"/>
    </location>
</feature>
<dbReference type="GeneID" id="73379520"/>
<evidence type="ECO:0000256" key="1">
    <source>
        <dbReference type="ARBA" id="ARBA00038350"/>
    </source>
</evidence>
<dbReference type="Proteomes" id="UP001202479">
    <property type="component" value="Unassembled WGS sequence"/>
</dbReference>
<feature type="compositionally biased region" description="Basic and acidic residues" evidence="2">
    <location>
        <begin position="440"/>
        <end position="453"/>
    </location>
</feature>
<dbReference type="Pfam" id="PF02441">
    <property type="entry name" value="Flavoprotein"/>
    <property type="match status" value="1"/>
</dbReference>
<dbReference type="PANTHER" id="PTHR14359:SF17">
    <property type="entry name" value="PHOSPHOPANTOTHENOYLCYSTEINE DECARBOXYLASE SUBUNIT SIS2-RELATED"/>
    <property type="match status" value="1"/>
</dbReference>
<feature type="compositionally biased region" description="Polar residues" evidence="2">
    <location>
        <begin position="173"/>
        <end position="194"/>
    </location>
</feature>
<accession>A0AAI9SYG1</accession>
<sequence length="484" mass="53861">MPSDKLEKKLQLQTKSDATTMPPSILTRNITPPIGNPQRVTTNASTSSLPASPAPASNSLEQLQSLEQSQFDNKRATVIVPGISHFKGAEKIHSDSVIPTISSFDKSLNTKNESDKNISNSPTEFSHHKSPSVHAHFDVDEELRRNKMGNRSRSGSASNNPLFLSFSRDGSKSQESFNKENQTGASFSLSADPTKSQQALNSNLNSNSKPSPEQNSNIDPRLPQDDGKIHILFGICGALSAGKIKSIIGKIFEIYTPEKVAIQLIMTKSSENFLLQESLNILENKGIRIWKDSDEWTTWKTRSDPVLHIELRRWADILVICPLTANTLSKISLGLCDNLLTNVIRAWNTSYPILLAPAMGSYSYNAITTKRQLRLIAEEMPWIEVLKPSEKVFGSYGDIGMGGMMDWNEVVNKIVLKLGGYPDVEEDDEEEEGDIDDDNDIKQNSDKERSAVHDDDDDDDDDEEEEEDDEEDDDDDDDDDQDDS</sequence>
<evidence type="ECO:0000259" key="3">
    <source>
        <dbReference type="Pfam" id="PF02441"/>
    </source>
</evidence>
<dbReference type="SUPFAM" id="SSF52507">
    <property type="entry name" value="Homo-oligomeric flavin-containing Cys decarboxylases, HFCD"/>
    <property type="match status" value="1"/>
</dbReference>
<keyword evidence="5" id="KW-1185">Reference proteome</keyword>
<feature type="region of interest" description="Disordered" evidence="2">
    <location>
        <begin position="107"/>
        <end position="222"/>
    </location>
</feature>
<dbReference type="PANTHER" id="PTHR14359">
    <property type="entry name" value="HOMO-OLIGOMERIC FLAVIN CONTAINING CYS DECARBOXYLASE FAMILY"/>
    <property type="match status" value="1"/>
</dbReference>
<feature type="domain" description="Flavoprotein" evidence="3">
    <location>
        <begin position="230"/>
        <end position="415"/>
    </location>
</feature>
<evidence type="ECO:0000256" key="2">
    <source>
        <dbReference type="SAM" id="MobiDB-lite"/>
    </source>
</evidence>
<feature type="region of interest" description="Disordered" evidence="2">
    <location>
        <begin position="423"/>
        <end position="484"/>
    </location>
</feature>
<evidence type="ECO:0000313" key="5">
    <source>
        <dbReference type="Proteomes" id="UP001202479"/>
    </source>
</evidence>
<dbReference type="GO" id="GO:0004633">
    <property type="term" value="F:phosphopantothenoylcysteine decarboxylase activity"/>
    <property type="evidence" value="ECO:0007669"/>
    <property type="project" value="TreeGrafter"/>
</dbReference>
<proteinExistence type="inferred from homology"/>
<reference evidence="4" key="1">
    <citation type="journal article" date="2022" name="DNA Res.">
        <title>Genome analysis of five recently described species of the CUG-Ser clade uncovers Candida theae as a new hybrid lineage with pathogenic potential in the Candida parapsilosis species complex.</title>
        <authorList>
            <person name="Mixao V."/>
            <person name="Del Olmo V."/>
            <person name="Hegedusova E."/>
            <person name="Saus E."/>
            <person name="Pryszcz L."/>
            <person name="Cillingova A."/>
            <person name="Nosek J."/>
            <person name="Gabaldon T."/>
        </authorList>
    </citation>
    <scope>NUCLEOTIDE SEQUENCE</scope>
    <source>
        <strain evidence="4">CBS 10844</strain>
    </source>
</reference>
<name>A0AAI9SYG1_9ASCO</name>
<dbReference type="InterPro" id="IPR003382">
    <property type="entry name" value="Flavoprotein"/>
</dbReference>
<dbReference type="RefSeq" id="XP_049181036.1">
    <property type="nucleotide sequence ID" value="XM_049323075.1"/>
</dbReference>
<comment type="similarity">
    <text evidence="1">Belongs to the HFCD (homooligomeric flavin containing Cys decarboxylase) superfamily.</text>
</comment>
<feature type="compositionally biased region" description="Polar residues" evidence="2">
    <location>
        <begin position="11"/>
        <end position="30"/>
    </location>
</feature>
<dbReference type="AlphaFoldDB" id="A0AAI9SYG1"/>
<gene>
    <name evidence="4" type="ORF">KGF56_001903</name>
</gene>
<dbReference type="EMBL" id="JAHUZD010000044">
    <property type="protein sequence ID" value="KAI3405291.2"/>
    <property type="molecule type" value="Genomic_DNA"/>
</dbReference>
<feature type="compositionally biased region" description="Basic and acidic residues" evidence="2">
    <location>
        <begin position="135"/>
        <end position="145"/>
    </location>
</feature>
<evidence type="ECO:0000313" key="4">
    <source>
        <dbReference type="EMBL" id="KAI3405291.2"/>
    </source>
</evidence>
<feature type="compositionally biased region" description="Acidic residues" evidence="2">
    <location>
        <begin position="423"/>
        <end position="439"/>
    </location>
</feature>
<organism evidence="4 5">
    <name type="scientific">Candida oxycetoniae</name>
    <dbReference type="NCBI Taxonomy" id="497107"/>
    <lineage>
        <taxon>Eukaryota</taxon>
        <taxon>Fungi</taxon>
        <taxon>Dikarya</taxon>
        <taxon>Ascomycota</taxon>
        <taxon>Saccharomycotina</taxon>
        <taxon>Pichiomycetes</taxon>
        <taxon>Debaryomycetaceae</taxon>
        <taxon>Candida/Lodderomyces clade</taxon>
        <taxon>Candida</taxon>
    </lineage>
</organism>
<feature type="compositionally biased region" description="Acidic residues" evidence="2">
    <location>
        <begin position="454"/>
        <end position="484"/>
    </location>
</feature>
<feature type="compositionally biased region" description="Polar residues" evidence="2">
    <location>
        <begin position="107"/>
        <end position="124"/>
    </location>
</feature>
<dbReference type="GO" id="GO:0071513">
    <property type="term" value="C:phosphopantothenoylcysteine decarboxylase complex"/>
    <property type="evidence" value="ECO:0007669"/>
    <property type="project" value="TreeGrafter"/>
</dbReference>
<feature type="compositionally biased region" description="Low complexity" evidence="2">
    <location>
        <begin position="195"/>
        <end position="212"/>
    </location>
</feature>
<dbReference type="GO" id="GO:0010181">
    <property type="term" value="F:FMN binding"/>
    <property type="evidence" value="ECO:0007669"/>
    <property type="project" value="TreeGrafter"/>
</dbReference>
<dbReference type="Gene3D" id="3.40.50.1950">
    <property type="entry name" value="Flavin prenyltransferase-like"/>
    <property type="match status" value="1"/>
</dbReference>
<comment type="caution">
    <text evidence="4">The sequence shown here is derived from an EMBL/GenBank/DDBJ whole genome shotgun (WGS) entry which is preliminary data.</text>
</comment>
<feature type="region of interest" description="Disordered" evidence="2">
    <location>
        <begin position="1"/>
        <end position="59"/>
    </location>
</feature>
<feature type="compositionally biased region" description="Low complexity" evidence="2">
    <location>
        <begin position="41"/>
        <end position="59"/>
    </location>
</feature>
<protein>
    <submittedName>
        <fullName evidence="4">SIS2</fullName>
    </submittedName>
</protein>
<dbReference type="InterPro" id="IPR036551">
    <property type="entry name" value="Flavin_trans-like"/>
</dbReference>
<dbReference type="GO" id="GO:0015937">
    <property type="term" value="P:coenzyme A biosynthetic process"/>
    <property type="evidence" value="ECO:0007669"/>
    <property type="project" value="TreeGrafter"/>
</dbReference>
<feature type="compositionally biased region" description="Low complexity" evidence="2">
    <location>
        <begin position="149"/>
        <end position="160"/>
    </location>
</feature>